<evidence type="ECO:0000313" key="7">
    <source>
        <dbReference type="Proteomes" id="UP000663852"/>
    </source>
</evidence>
<evidence type="ECO:0000259" key="3">
    <source>
        <dbReference type="Pfam" id="PF08547"/>
    </source>
</evidence>
<sequence length="215" mass="24250">MLVSTWLTFLLFTRTGTNSIKYSTNCSFTKEDVLFDFTKQSAVINDWIEVSDTQRDVGKSKGVLVEQKSEQFQRGVFFSLLNPQPNGAAFAGVAYRKKTFDLSSFSGLKLSVRAQGENYNYKVILRHHHEESSLVPSYEVFFELPKNEMVQHYLPFKDFLPYSRGKALDPNTTQALDLKDVTSIGLQIYGGVYSTIKQHGTSSLEIDSISAVTCE</sequence>
<comment type="caution">
    <text evidence="4">The sequence shown here is derived from an EMBL/GenBank/DDBJ whole genome shotgun (WGS) entry which is preliminary data.</text>
</comment>
<dbReference type="EMBL" id="CAJNOJ010000092">
    <property type="protein sequence ID" value="CAF1087701.1"/>
    <property type="molecule type" value="Genomic_DNA"/>
</dbReference>
<keyword evidence="6" id="KW-1185">Reference proteome</keyword>
<proteinExistence type="inferred from homology"/>
<evidence type="ECO:0000256" key="1">
    <source>
        <dbReference type="ARBA" id="ARBA00007884"/>
    </source>
</evidence>
<evidence type="ECO:0000313" key="4">
    <source>
        <dbReference type="EMBL" id="CAF1087701.1"/>
    </source>
</evidence>
<accession>A0A814N5Q9</accession>
<dbReference type="InterPro" id="IPR013857">
    <property type="entry name" value="NADH-UbQ_OxRdtase-assoc_prot30"/>
</dbReference>
<dbReference type="PANTHER" id="PTHR13194:SF19">
    <property type="entry name" value="NAD(P)-BINDING ROSSMANN-FOLD SUPERFAMILY PROTEIN"/>
    <property type="match status" value="1"/>
</dbReference>
<keyword evidence="2" id="KW-0732">Signal</keyword>
<dbReference type="EMBL" id="CAJNOR010002069">
    <property type="protein sequence ID" value="CAF1243377.1"/>
    <property type="molecule type" value="Genomic_DNA"/>
</dbReference>
<evidence type="ECO:0000313" key="6">
    <source>
        <dbReference type="Proteomes" id="UP000663828"/>
    </source>
</evidence>
<dbReference type="InterPro" id="IPR008979">
    <property type="entry name" value="Galactose-bd-like_sf"/>
</dbReference>
<gene>
    <name evidence="4" type="ORF">EDS130_LOCUS19310</name>
    <name evidence="5" type="ORF">XAT740_LOCUS25860</name>
</gene>
<evidence type="ECO:0000256" key="2">
    <source>
        <dbReference type="SAM" id="SignalP"/>
    </source>
</evidence>
<dbReference type="PANTHER" id="PTHR13194">
    <property type="entry name" value="COMPLEX I INTERMEDIATE-ASSOCIATED PROTEIN 30"/>
    <property type="match status" value="1"/>
</dbReference>
<name>A0A814N5Q9_ADIRI</name>
<dbReference type="OrthoDB" id="426386at2759"/>
<feature type="domain" description="NADH:ubiquinone oxidoreductase intermediate-associated protein 30" evidence="3">
    <location>
        <begin position="35"/>
        <end position="206"/>
    </location>
</feature>
<organism evidence="4 7">
    <name type="scientific">Adineta ricciae</name>
    <name type="common">Rotifer</name>
    <dbReference type="NCBI Taxonomy" id="249248"/>
    <lineage>
        <taxon>Eukaryota</taxon>
        <taxon>Metazoa</taxon>
        <taxon>Spiralia</taxon>
        <taxon>Gnathifera</taxon>
        <taxon>Rotifera</taxon>
        <taxon>Eurotatoria</taxon>
        <taxon>Bdelloidea</taxon>
        <taxon>Adinetida</taxon>
        <taxon>Adinetidae</taxon>
        <taxon>Adineta</taxon>
    </lineage>
</organism>
<feature type="signal peptide" evidence="2">
    <location>
        <begin position="1"/>
        <end position="19"/>
    </location>
</feature>
<dbReference type="Pfam" id="PF08547">
    <property type="entry name" value="CIA30"/>
    <property type="match status" value="1"/>
</dbReference>
<dbReference type="Proteomes" id="UP000663828">
    <property type="component" value="Unassembled WGS sequence"/>
</dbReference>
<feature type="chain" id="PRO_5035602420" description="NADH:ubiquinone oxidoreductase intermediate-associated protein 30 domain-containing protein" evidence="2">
    <location>
        <begin position="20"/>
        <end position="215"/>
    </location>
</feature>
<protein>
    <recommendedName>
        <fullName evidence="3">NADH:ubiquinone oxidoreductase intermediate-associated protein 30 domain-containing protein</fullName>
    </recommendedName>
</protein>
<reference evidence="4" key="1">
    <citation type="submission" date="2021-02" db="EMBL/GenBank/DDBJ databases">
        <authorList>
            <person name="Nowell W R."/>
        </authorList>
    </citation>
    <scope>NUCLEOTIDE SEQUENCE</scope>
</reference>
<dbReference type="Proteomes" id="UP000663852">
    <property type="component" value="Unassembled WGS sequence"/>
</dbReference>
<dbReference type="InterPro" id="IPR039131">
    <property type="entry name" value="NDUFAF1"/>
</dbReference>
<evidence type="ECO:0000313" key="5">
    <source>
        <dbReference type="EMBL" id="CAF1243377.1"/>
    </source>
</evidence>
<dbReference type="SUPFAM" id="SSF49785">
    <property type="entry name" value="Galactose-binding domain-like"/>
    <property type="match status" value="1"/>
</dbReference>
<comment type="similarity">
    <text evidence="1">Belongs to the CIA30 family.</text>
</comment>
<dbReference type="AlphaFoldDB" id="A0A814N5Q9"/>